<name>A0ABN8RUN9_9CNID</name>
<reference evidence="3 4" key="1">
    <citation type="submission" date="2022-05" db="EMBL/GenBank/DDBJ databases">
        <authorList>
            <consortium name="Genoscope - CEA"/>
            <person name="William W."/>
        </authorList>
    </citation>
    <scope>NUCLEOTIDE SEQUENCE [LARGE SCALE GENOMIC DNA]</scope>
</reference>
<dbReference type="PANTHER" id="PTHR31307:SF4">
    <property type="entry name" value="TRIHELIX TRANSCRIPTION FACTOR ASIL2"/>
    <property type="match status" value="1"/>
</dbReference>
<dbReference type="InterPro" id="IPR044823">
    <property type="entry name" value="ASIL1/2-like"/>
</dbReference>
<comment type="caution">
    <text evidence="3">The sequence shown here is derived from an EMBL/GenBank/DDBJ whole genome shotgun (WGS) entry which is preliminary data.</text>
</comment>
<evidence type="ECO:0000313" key="3">
    <source>
        <dbReference type="EMBL" id="CAH3182689.1"/>
    </source>
</evidence>
<evidence type="ECO:0000259" key="2">
    <source>
        <dbReference type="PROSITE" id="PS50090"/>
    </source>
</evidence>
<accession>A0ABN8RUN9</accession>
<feature type="region of interest" description="Disordered" evidence="1">
    <location>
        <begin position="57"/>
        <end position="92"/>
    </location>
</feature>
<dbReference type="Gene3D" id="1.10.10.60">
    <property type="entry name" value="Homeodomain-like"/>
    <property type="match status" value="1"/>
</dbReference>
<keyword evidence="4" id="KW-1185">Reference proteome</keyword>
<dbReference type="Pfam" id="PF13837">
    <property type="entry name" value="Myb_DNA-bind_4"/>
    <property type="match status" value="1"/>
</dbReference>
<dbReference type="PROSITE" id="PS50090">
    <property type="entry name" value="MYB_LIKE"/>
    <property type="match status" value="1"/>
</dbReference>
<organism evidence="3 4">
    <name type="scientific">Porites evermanni</name>
    <dbReference type="NCBI Taxonomy" id="104178"/>
    <lineage>
        <taxon>Eukaryota</taxon>
        <taxon>Metazoa</taxon>
        <taxon>Cnidaria</taxon>
        <taxon>Anthozoa</taxon>
        <taxon>Hexacorallia</taxon>
        <taxon>Scleractinia</taxon>
        <taxon>Fungiina</taxon>
        <taxon>Poritidae</taxon>
        <taxon>Porites</taxon>
    </lineage>
</organism>
<evidence type="ECO:0000256" key="1">
    <source>
        <dbReference type="SAM" id="MobiDB-lite"/>
    </source>
</evidence>
<dbReference type="Proteomes" id="UP001159427">
    <property type="component" value="Unassembled WGS sequence"/>
</dbReference>
<dbReference type="EMBL" id="CALNXI010002080">
    <property type="protein sequence ID" value="CAH3182689.1"/>
    <property type="molecule type" value="Genomic_DNA"/>
</dbReference>
<dbReference type="InterPro" id="IPR044822">
    <property type="entry name" value="Myb_DNA-bind_4"/>
</dbReference>
<evidence type="ECO:0000313" key="4">
    <source>
        <dbReference type="Proteomes" id="UP001159427"/>
    </source>
</evidence>
<feature type="region of interest" description="Disordered" evidence="1">
    <location>
        <begin position="1"/>
        <end position="23"/>
    </location>
</feature>
<gene>
    <name evidence="3" type="ORF">PEVE_00014359</name>
</gene>
<protein>
    <recommendedName>
        <fullName evidence="2">Myb-like domain-containing protein</fullName>
    </recommendedName>
</protein>
<proteinExistence type="predicted"/>
<feature type="domain" description="Myb-like" evidence="2">
    <location>
        <begin position="84"/>
        <end position="154"/>
    </location>
</feature>
<dbReference type="InterPro" id="IPR001005">
    <property type="entry name" value="SANT/Myb"/>
</dbReference>
<dbReference type="PANTHER" id="PTHR31307">
    <property type="entry name" value="TRIHELIX TRANSCRIPTION FACTOR ASIL2"/>
    <property type="match status" value="1"/>
</dbReference>
<dbReference type="SMART" id="SM00717">
    <property type="entry name" value="SANT"/>
    <property type="match status" value="1"/>
</dbReference>
<sequence>MEQNKDRFLNYYGGQTARQDPQQQYSRMSATYFPYYPQPQYAVLPFCGSQLQGAQEIHSSSVRRHSDLPGSQLQENSHSSSGSTGPKKKNRWTDTEEKILVELFGENEDKLRYKAFSSPEWLSIARQLHSRCKEQNVDSDKTPQQCKNKLANLTKKYKNTKDKLRSTGYGRGGDVPSHFPDSELPEMSELEGHILENDALDEDIC</sequence>
<feature type="compositionally biased region" description="Polar residues" evidence="1">
    <location>
        <begin position="69"/>
        <end position="84"/>
    </location>
</feature>